<evidence type="ECO:0000256" key="6">
    <source>
        <dbReference type="ARBA" id="ARBA00022630"/>
    </source>
</evidence>
<dbReference type="InterPro" id="IPR016167">
    <property type="entry name" value="FAD-bd_PCMH_sub1"/>
</dbReference>
<dbReference type="FunFam" id="3.30.43.10:FF:000004">
    <property type="entry name" value="Berberine bridge enzyme-like 15"/>
    <property type="match status" value="1"/>
</dbReference>
<evidence type="ECO:0000256" key="7">
    <source>
        <dbReference type="ARBA" id="ARBA00022729"/>
    </source>
</evidence>
<organism evidence="14 15">
    <name type="scientific">Theobroma cacao</name>
    <name type="common">Cacao</name>
    <name type="synonym">Cocoa</name>
    <dbReference type="NCBI Taxonomy" id="3641"/>
    <lineage>
        <taxon>Eukaryota</taxon>
        <taxon>Viridiplantae</taxon>
        <taxon>Streptophyta</taxon>
        <taxon>Embryophyta</taxon>
        <taxon>Tracheophyta</taxon>
        <taxon>Spermatophyta</taxon>
        <taxon>Magnoliopsida</taxon>
        <taxon>eudicotyledons</taxon>
        <taxon>Gunneridae</taxon>
        <taxon>Pentapetalae</taxon>
        <taxon>rosids</taxon>
        <taxon>malvids</taxon>
        <taxon>Malvales</taxon>
        <taxon>Malvaceae</taxon>
        <taxon>Byttnerioideae</taxon>
        <taxon>Theobroma</taxon>
    </lineage>
</organism>
<evidence type="ECO:0000256" key="10">
    <source>
        <dbReference type="ARBA" id="ARBA00023002"/>
    </source>
</evidence>
<keyword evidence="12" id="KW-0325">Glycoprotein</keyword>
<dbReference type="InterPro" id="IPR036318">
    <property type="entry name" value="FAD-bd_PCMH-like_sf"/>
</dbReference>
<keyword evidence="11" id="KW-1015">Disulfide bond</keyword>
<dbReference type="Pfam" id="PF01565">
    <property type="entry name" value="FAD_binding_4"/>
    <property type="match status" value="1"/>
</dbReference>
<dbReference type="eggNOG" id="ENOG502QVGN">
    <property type="taxonomic scope" value="Eukaryota"/>
</dbReference>
<evidence type="ECO:0000256" key="12">
    <source>
        <dbReference type="ARBA" id="ARBA00023180"/>
    </source>
</evidence>
<dbReference type="Pfam" id="PF08031">
    <property type="entry name" value="BBE"/>
    <property type="match status" value="1"/>
</dbReference>
<comment type="cofactor">
    <cofactor evidence="1">
        <name>FAD</name>
        <dbReference type="ChEBI" id="CHEBI:57692"/>
    </cofactor>
</comment>
<keyword evidence="8" id="KW-0547">Nucleotide-binding</keyword>
<dbReference type="Proteomes" id="UP000026915">
    <property type="component" value="Chromosome 10"/>
</dbReference>
<evidence type="ECO:0000313" key="14">
    <source>
        <dbReference type="EMBL" id="EOY19471.1"/>
    </source>
</evidence>
<dbReference type="PANTHER" id="PTHR32448">
    <property type="entry name" value="OS08G0158400 PROTEIN"/>
    <property type="match status" value="1"/>
</dbReference>
<name>A0A061FQV8_THECC</name>
<accession>A0A061FQV8</accession>
<dbReference type="GO" id="GO:0071949">
    <property type="term" value="F:FAD binding"/>
    <property type="evidence" value="ECO:0007669"/>
    <property type="project" value="InterPro"/>
</dbReference>
<sequence>MVDPVLTSLLVFVAIKAHIFKVLCTINTATPPPNLHAQLSQLHKMKSAHYSTFAFLFAILFSFSWETSAQSPEKFLHCLSLRSNDSSSISKVIYSQNNYSYSSILESSIQNLRFSTIDIPKPLVIVTPLHASHIQATIQCSKELGLQIRSRSGGHDFEGLSYVSEVPFVLIDLVNLRSIDVNVENGVAWVEAGATIGELYFRIAEKSRTLAFPAGICHTVGVGGHFSGGGYGGLFRKYGLAADNIIDAQLIDANGRILDRQSMGEDLFWAIRGGGGGSYGIVLAWKLKLVPVPATVTVFSITKTLEQNATELIHRWQDVAHKLPDDIFLIVTITRVNSGQEGKDTIQAAFTALFLGGVDNLISLMEIRFPELGVVKQDCIEMSWIQSLLYLDQFPIERPEILLDRTAVNKTLFKVKSDYVKEPIPKIVFEGMWQKFYEEEGKYGIIFLIPYGGRMDEIPETETPFPHRAGNMYKIIYYVGRAQEENLEFQKYINWIRRIYRHMTPYVSKSPREAYANYRDLDIGVNNKGNTSYAQASTWGFKYFKNNFNKLVRVKTLVDPKNFFRHEQSIPPVSSW</sequence>
<dbReference type="EMBL" id="CM001888">
    <property type="protein sequence ID" value="EOY19471.1"/>
    <property type="molecule type" value="Genomic_DNA"/>
</dbReference>
<dbReference type="FunCoup" id="A0A061FQV8">
    <property type="interactions" value="56"/>
</dbReference>
<evidence type="ECO:0000256" key="9">
    <source>
        <dbReference type="ARBA" id="ARBA00022827"/>
    </source>
</evidence>
<evidence type="ECO:0000256" key="1">
    <source>
        <dbReference type="ARBA" id="ARBA00001974"/>
    </source>
</evidence>
<keyword evidence="6" id="KW-0285">Flavoprotein</keyword>
<dbReference type="InterPro" id="IPR006094">
    <property type="entry name" value="Oxid_FAD_bind_N"/>
</dbReference>
<evidence type="ECO:0000256" key="8">
    <source>
        <dbReference type="ARBA" id="ARBA00022741"/>
    </source>
</evidence>
<dbReference type="InterPro" id="IPR012951">
    <property type="entry name" value="BBE"/>
</dbReference>
<dbReference type="InParanoid" id="A0A061FQV8"/>
<dbReference type="AlphaFoldDB" id="A0A061FQV8"/>
<dbReference type="SUPFAM" id="SSF56176">
    <property type="entry name" value="FAD-binding/transporter-associated domain-like"/>
    <property type="match status" value="1"/>
</dbReference>
<keyword evidence="7" id="KW-0732">Signal</keyword>
<dbReference type="Gene3D" id="3.40.462.20">
    <property type="match status" value="1"/>
</dbReference>
<gene>
    <name evidence="14" type="ORF">TCM_044592</name>
</gene>
<keyword evidence="10" id="KW-0560">Oxidoreductase</keyword>
<dbReference type="STRING" id="3641.A0A061FQV8"/>
<evidence type="ECO:0000256" key="5">
    <source>
        <dbReference type="ARBA" id="ARBA00022525"/>
    </source>
</evidence>
<evidence type="ECO:0000256" key="2">
    <source>
        <dbReference type="ARBA" id="ARBA00004191"/>
    </source>
</evidence>
<proteinExistence type="inferred from homology"/>
<evidence type="ECO:0000256" key="3">
    <source>
        <dbReference type="ARBA" id="ARBA00005466"/>
    </source>
</evidence>
<dbReference type="Gene3D" id="3.30.43.10">
    <property type="entry name" value="Uridine Diphospho-n-acetylenolpyruvylglucosamine Reductase, domain 2"/>
    <property type="match status" value="1"/>
</dbReference>
<reference evidence="14 15" key="1">
    <citation type="journal article" date="2013" name="Genome Biol.">
        <title>The genome sequence of the most widely cultivated cacao type and its use to identify candidate genes regulating pod color.</title>
        <authorList>
            <person name="Motamayor J.C."/>
            <person name="Mockaitis K."/>
            <person name="Schmutz J."/>
            <person name="Haiminen N."/>
            <person name="Iii D.L."/>
            <person name="Cornejo O."/>
            <person name="Findley S.D."/>
            <person name="Zheng P."/>
            <person name="Utro F."/>
            <person name="Royaert S."/>
            <person name="Saski C."/>
            <person name="Jenkins J."/>
            <person name="Podicheti R."/>
            <person name="Zhao M."/>
            <person name="Scheffler B.E."/>
            <person name="Stack J.C."/>
            <person name="Feltus F.A."/>
            <person name="Mustiga G.M."/>
            <person name="Amores F."/>
            <person name="Phillips W."/>
            <person name="Marelli J.P."/>
            <person name="May G.D."/>
            <person name="Shapiro H."/>
            <person name="Ma J."/>
            <person name="Bustamante C.D."/>
            <person name="Schnell R.J."/>
            <person name="Main D."/>
            <person name="Gilbert D."/>
            <person name="Parida L."/>
            <person name="Kuhn D.N."/>
        </authorList>
    </citation>
    <scope>NUCLEOTIDE SEQUENCE [LARGE SCALE GENOMIC DNA]</scope>
    <source>
        <strain evidence="15">cv. Matina 1-6</strain>
    </source>
</reference>
<keyword evidence="4" id="KW-0134">Cell wall</keyword>
<dbReference type="InterPro" id="IPR016166">
    <property type="entry name" value="FAD-bd_PCMH"/>
</dbReference>
<dbReference type="InterPro" id="IPR016169">
    <property type="entry name" value="FAD-bd_PCMH_sub2"/>
</dbReference>
<dbReference type="GO" id="GO:0016491">
    <property type="term" value="F:oxidoreductase activity"/>
    <property type="evidence" value="ECO:0007669"/>
    <property type="project" value="UniProtKB-KW"/>
</dbReference>
<evidence type="ECO:0000256" key="11">
    <source>
        <dbReference type="ARBA" id="ARBA00023157"/>
    </source>
</evidence>
<evidence type="ECO:0000313" key="15">
    <source>
        <dbReference type="Proteomes" id="UP000026915"/>
    </source>
</evidence>
<keyword evidence="5" id="KW-0964">Secreted</keyword>
<dbReference type="Gramene" id="EOY19471">
    <property type="protein sequence ID" value="EOY19471"/>
    <property type="gene ID" value="TCM_044592"/>
</dbReference>
<dbReference type="OMA" id="ENIFATW"/>
<evidence type="ECO:0000259" key="13">
    <source>
        <dbReference type="PROSITE" id="PS51387"/>
    </source>
</evidence>
<comment type="subcellular location">
    <subcellularLocation>
        <location evidence="2">Secreted</location>
        <location evidence="2">Cell wall</location>
    </subcellularLocation>
</comment>
<dbReference type="PROSITE" id="PS51387">
    <property type="entry name" value="FAD_PCMH"/>
    <property type="match status" value="1"/>
</dbReference>
<keyword evidence="9" id="KW-0274">FAD</keyword>
<keyword evidence="15" id="KW-1185">Reference proteome</keyword>
<protein>
    <submittedName>
        <fullName evidence="14">FAD-binding Berberine family protein</fullName>
    </submittedName>
</protein>
<comment type="similarity">
    <text evidence="3">Belongs to the oxygen-dependent FAD-linked oxidoreductase family.</text>
</comment>
<feature type="domain" description="FAD-binding PCMH-type" evidence="13">
    <location>
        <begin position="118"/>
        <end position="292"/>
    </location>
</feature>
<dbReference type="Gene3D" id="3.30.465.10">
    <property type="match status" value="1"/>
</dbReference>
<dbReference type="HOGENOM" id="CLU_018354_6_0_1"/>
<evidence type="ECO:0000256" key="4">
    <source>
        <dbReference type="ARBA" id="ARBA00022512"/>
    </source>
</evidence>